<dbReference type="Pfam" id="PF12796">
    <property type="entry name" value="Ank_2"/>
    <property type="match status" value="2"/>
</dbReference>
<comment type="caution">
    <text evidence="5">The sequence shown here is derived from an EMBL/GenBank/DDBJ whole genome shotgun (WGS) entry which is preliminary data.</text>
</comment>
<evidence type="ECO:0000313" key="7">
    <source>
        <dbReference type="Proteomes" id="UP000677228"/>
    </source>
</evidence>
<keyword evidence="2 3" id="KW-0040">ANK repeat</keyword>
<feature type="repeat" description="ANK" evidence="3">
    <location>
        <begin position="94"/>
        <end position="128"/>
    </location>
</feature>
<dbReference type="Pfam" id="PF03281">
    <property type="entry name" value="Mab-21"/>
    <property type="match status" value="1"/>
</dbReference>
<dbReference type="SUPFAM" id="SSF48403">
    <property type="entry name" value="Ankyrin repeat"/>
    <property type="match status" value="2"/>
</dbReference>
<gene>
    <name evidence="5" type="ORF">OVA965_LOCUS31771</name>
    <name evidence="6" type="ORF">TMI583_LOCUS32611</name>
</gene>
<proteinExistence type="predicted"/>
<dbReference type="InterPro" id="IPR002110">
    <property type="entry name" value="Ankyrin_rpt"/>
</dbReference>
<evidence type="ECO:0000256" key="3">
    <source>
        <dbReference type="PROSITE-ProRule" id="PRU00023"/>
    </source>
</evidence>
<dbReference type="PANTHER" id="PTHR24189:SF50">
    <property type="entry name" value="ANKYRIN REPEAT AND SOCS BOX PROTEIN 2"/>
    <property type="match status" value="1"/>
</dbReference>
<dbReference type="SMART" id="SM01265">
    <property type="entry name" value="Mab-21"/>
    <property type="match status" value="1"/>
</dbReference>
<accession>A0A8S2F1Z5</accession>
<dbReference type="Proteomes" id="UP000682733">
    <property type="component" value="Unassembled WGS sequence"/>
</dbReference>
<dbReference type="InterPro" id="IPR024810">
    <property type="entry name" value="MAB21L/cGLR"/>
</dbReference>
<organism evidence="5 7">
    <name type="scientific">Didymodactylos carnosus</name>
    <dbReference type="NCBI Taxonomy" id="1234261"/>
    <lineage>
        <taxon>Eukaryota</taxon>
        <taxon>Metazoa</taxon>
        <taxon>Spiralia</taxon>
        <taxon>Gnathifera</taxon>
        <taxon>Rotifera</taxon>
        <taxon>Eurotatoria</taxon>
        <taxon>Bdelloidea</taxon>
        <taxon>Philodinida</taxon>
        <taxon>Philodinidae</taxon>
        <taxon>Didymodactylos</taxon>
    </lineage>
</organism>
<feature type="repeat" description="ANK" evidence="3">
    <location>
        <begin position="407"/>
        <end position="439"/>
    </location>
</feature>
<dbReference type="PROSITE" id="PS50297">
    <property type="entry name" value="ANK_REP_REGION"/>
    <property type="match status" value="5"/>
</dbReference>
<keyword evidence="1" id="KW-0677">Repeat</keyword>
<dbReference type="EMBL" id="CAJNOK010024177">
    <property type="protein sequence ID" value="CAF1373328.1"/>
    <property type="molecule type" value="Genomic_DNA"/>
</dbReference>
<evidence type="ECO:0000313" key="5">
    <source>
        <dbReference type="EMBL" id="CAF1373328.1"/>
    </source>
</evidence>
<dbReference type="Gene3D" id="1.10.1410.40">
    <property type="match status" value="1"/>
</dbReference>
<reference evidence="5" key="1">
    <citation type="submission" date="2021-02" db="EMBL/GenBank/DDBJ databases">
        <authorList>
            <person name="Nowell W R."/>
        </authorList>
    </citation>
    <scope>NUCLEOTIDE SEQUENCE</scope>
</reference>
<evidence type="ECO:0000256" key="2">
    <source>
        <dbReference type="ARBA" id="ARBA00023043"/>
    </source>
</evidence>
<dbReference type="InterPro" id="IPR050745">
    <property type="entry name" value="Multifunctional_regulatory"/>
</dbReference>
<dbReference type="AlphaFoldDB" id="A0A8S2F1Z5"/>
<feature type="repeat" description="ANK" evidence="3">
    <location>
        <begin position="473"/>
        <end position="505"/>
    </location>
</feature>
<dbReference type="Gene3D" id="1.25.40.20">
    <property type="entry name" value="Ankyrin repeat-containing domain"/>
    <property type="match status" value="3"/>
</dbReference>
<name>A0A8S2F1Z5_9BILA</name>
<dbReference type="EMBL" id="CAJOBA010045851">
    <property type="protein sequence ID" value="CAF4182245.1"/>
    <property type="molecule type" value="Genomic_DNA"/>
</dbReference>
<evidence type="ECO:0000313" key="6">
    <source>
        <dbReference type="EMBL" id="CAF4182245.1"/>
    </source>
</evidence>
<dbReference type="Pfam" id="PF00023">
    <property type="entry name" value="Ank"/>
    <property type="match status" value="1"/>
</dbReference>
<dbReference type="SMART" id="SM00248">
    <property type="entry name" value="ANK"/>
    <property type="match status" value="11"/>
</dbReference>
<feature type="repeat" description="ANK" evidence="3">
    <location>
        <begin position="261"/>
        <end position="294"/>
    </location>
</feature>
<dbReference type="PANTHER" id="PTHR24189">
    <property type="entry name" value="MYOTROPHIN"/>
    <property type="match status" value="1"/>
</dbReference>
<dbReference type="Gene3D" id="3.30.460.90">
    <property type="match status" value="1"/>
</dbReference>
<evidence type="ECO:0000259" key="4">
    <source>
        <dbReference type="Pfam" id="PF03281"/>
    </source>
</evidence>
<sequence>MGIICSRCQNDVYARTKSAIDIKILFDAADRRGSSKNVRRLVQKAIRKQQLETDIADVNFLDLISSLCVDENNYDALLCCFDLNIDPNKRINAIGETLLHKAVQVDNIDLRIIDLILKQNTDVNIDNIQNETPLITLFNTANKTNINNKTEIVRRLINSGADINKQDNLQNTPLTELIKMSQAGFTIDQMAYVIQMYLDAGAGQTLNNRNMFGHTPLHLACQYFSIFYDERQTNDDDYQPFKKLFSILLTNGSDPNITDYTGRTALHLSVTNIDNNCIVKLLKQAGANMNAENKLLHTPLYSYCVELANRYNLNEDQTKIVSFLNILLNSGCEVNATAIDKTTVLHFAAAKLSFIICDTLIRFSNGNIHVRDYLDRTPLHLAARNLLVDVSRLFIDYGIDVNSADVYGYTPLHHAVMFENIPVIKLLCDYEADINAQGNSFITPAHFAAECDNVEIINIFFSRKGNLNVRDEWNACPLHYAACEGNLETIKRLLEAGADKSLCDRDGKNAFSHAMIMGNKKAALLLATNKMETELIDRRIFPTDIFLQPINTEIAQYFFTMKEQLKTIGNADEVTRSILETPGIGHVDLSNGECNEIFIAVEKYVRNILNRISQLDDRFDSTIVAAGSTQENVKVGYPDEFDFMCSLTKFKYLIDFLEYDDKNQGFVKAKLLDECLQDISDEFKSDTSHLNSSNVLRCFKRLAIRASYDIAVFTDPRLSTGLALSHELENAFDDTLPLSDLPTHGLTWRGKVYKYLPISIDLTPAIFLHAYPPQAKNVSILLDNLMSNQGVYIIPKESKRPIEEFIPLKKIKYEQKTMVWRLSFSHIEQTIFSQINENWKNGYRLAKSFRLSPLSCKLRLLVPPEIVEVSHYKRVKTMNDSTTSLNTIDSEIIQNTIDIFQEDEIEFNGLSAIHSYHLKNIFLSYIDECLRLNITHRPCCLARILYEKLIECDKQGYLSSYFMPKQNLYYYSFYHNLKLKIENATLIYSQFILDTMNELNF</sequence>
<evidence type="ECO:0000256" key="1">
    <source>
        <dbReference type="ARBA" id="ARBA00022737"/>
    </source>
</evidence>
<feature type="repeat" description="ANK" evidence="3">
    <location>
        <begin position="440"/>
        <end position="472"/>
    </location>
</feature>
<protein>
    <recommendedName>
        <fullName evidence="4">Mab-21-like nucleotidyltransferase domain-containing protein</fullName>
    </recommendedName>
</protein>
<feature type="domain" description="Mab-21-like nucleotidyltransferase" evidence="4">
    <location>
        <begin position="631"/>
        <end position="833"/>
    </location>
</feature>
<dbReference type="Proteomes" id="UP000677228">
    <property type="component" value="Unassembled WGS sequence"/>
</dbReference>
<dbReference type="InterPro" id="IPR036770">
    <property type="entry name" value="Ankyrin_rpt-contain_sf"/>
</dbReference>
<dbReference type="InterPro" id="IPR046903">
    <property type="entry name" value="Mab-21-like_nuc_Trfase"/>
</dbReference>
<feature type="repeat" description="ANK" evidence="3">
    <location>
        <begin position="374"/>
        <end position="406"/>
    </location>
</feature>
<dbReference type="PROSITE" id="PS50088">
    <property type="entry name" value="ANK_REPEAT"/>
    <property type="match status" value="6"/>
</dbReference>